<gene>
    <name evidence="1" type="ORF">ACFFF6_06045</name>
</gene>
<dbReference type="RefSeq" id="WP_376979140.1">
    <property type="nucleotide sequence ID" value="NZ_JBHLSV010000005.1"/>
</dbReference>
<dbReference type="EMBL" id="JBHLSV010000005">
    <property type="protein sequence ID" value="MFC0673513.1"/>
    <property type="molecule type" value="Genomic_DNA"/>
</dbReference>
<keyword evidence="1" id="KW-0255">Endonuclease</keyword>
<dbReference type="InterPro" id="IPR003615">
    <property type="entry name" value="HNH_nuc"/>
</dbReference>
<sequence>MTRDRAYAQAREAVWIRDGGLCVICGRTGESVHHRQGRGGKNPHRLSNLLLVCGDGVRGHHGEIHANPAAAYALGRMVPRLGILTTEEAPVLTRSGWVLLDNHGGKTATQPIKETA</sequence>
<reference evidence="1 2" key="1">
    <citation type="submission" date="2024-09" db="EMBL/GenBank/DDBJ databases">
        <authorList>
            <person name="Sun Q."/>
            <person name="Mori K."/>
        </authorList>
    </citation>
    <scope>NUCLEOTIDE SEQUENCE [LARGE SCALE GENOMIC DNA]</scope>
    <source>
        <strain evidence="1 2">CICC 10874</strain>
    </source>
</reference>
<organism evidence="1 2">
    <name type="scientific">Brachybacterium hainanense</name>
    <dbReference type="NCBI Taxonomy" id="1541174"/>
    <lineage>
        <taxon>Bacteria</taxon>
        <taxon>Bacillati</taxon>
        <taxon>Actinomycetota</taxon>
        <taxon>Actinomycetes</taxon>
        <taxon>Micrococcales</taxon>
        <taxon>Dermabacteraceae</taxon>
        <taxon>Brachybacterium</taxon>
    </lineage>
</organism>
<evidence type="ECO:0000313" key="2">
    <source>
        <dbReference type="Proteomes" id="UP001589793"/>
    </source>
</evidence>
<keyword evidence="1" id="KW-0378">Hydrolase</keyword>
<dbReference type="Proteomes" id="UP001589793">
    <property type="component" value="Unassembled WGS sequence"/>
</dbReference>
<keyword evidence="2" id="KW-1185">Reference proteome</keyword>
<accession>A0ABV6RCA4</accession>
<name>A0ABV6RCA4_9MICO</name>
<proteinExistence type="predicted"/>
<keyword evidence="1" id="KW-0540">Nuclease</keyword>
<evidence type="ECO:0000313" key="1">
    <source>
        <dbReference type="EMBL" id="MFC0673513.1"/>
    </source>
</evidence>
<dbReference type="CDD" id="cd00085">
    <property type="entry name" value="HNHc"/>
    <property type="match status" value="1"/>
</dbReference>
<protein>
    <submittedName>
        <fullName evidence="1">HNH endonuclease</fullName>
    </submittedName>
</protein>
<dbReference type="GO" id="GO:0004519">
    <property type="term" value="F:endonuclease activity"/>
    <property type="evidence" value="ECO:0007669"/>
    <property type="project" value="UniProtKB-KW"/>
</dbReference>
<comment type="caution">
    <text evidence="1">The sequence shown here is derived from an EMBL/GenBank/DDBJ whole genome shotgun (WGS) entry which is preliminary data.</text>
</comment>